<keyword evidence="1" id="KW-0863">Zinc-finger</keyword>
<keyword evidence="1" id="KW-0479">Metal-binding</keyword>
<dbReference type="SMART" id="SM00343">
    <property type="entry name" value="ZnF_C2HC"/>
    <property type="match status" value="2"/>
</dbReference>
<evidence type="ECO:0000259" key="2">
    <source>
        <dbReference type="PROSITE" id="PS50158"/>
    </source>
</evidence>
<dbReference type="PROSITE" id="PS50158">
    <property type="entry name" value="ZF_CCHC"/>
    <property type="match status" value="1"/>
</dbReference>
<dbReference type="Proteomes" id="UP001140949">
    <property type="component" value="Unassembled WGS sequence"/>
</dbReference>
<dbReference type="SUPFAM" id="SSF57756">
    <property type="entry name" value="Retrovirus zinc finger-like domains"/>
    <property type="match status" value="1"/>
</dbReference>
<keyword evidence="1" id="KW-0862">Zinc</keyword>
<dbReference type="InterPro" id="IPR036875">
    <property type="entry name" value="Znf_CCHC_sf"/>
</dbReference>
<evidence type="ECO:0000313" key="4">
    <source>
        <dbReference type="Proteomes" id="UP001140949"/>
    </source>
</evidence>
<feature type="domain" description="CCHC-type" evidence="2">
    <location>
        <begin position="87"/>
        <end position="101"/>
    </location>
</feature>
<keyword evidence="3" id="KW-0238">DNA-binding</keyword>
<evidence type="ECO:0000313" key="3">
    <source>
        <dbReference type="EMBL" id="KAJ6814960.1"/>
    </source>
</evidence>
<evidence type="ECO:0000256" key="1">
    <source>
        <dbReference type="PROSITE-ProRule" id="PRU00047"/>
    </source>
</evidence>
<keyword evidence="4" id="KW-1185">Reference proteome</keyword>
<comment type="caution">
    <text evidence="3">The sequence shown here is derived from an EMBL/GenBank/DDBJ whole genome shotgun (WGS) entry which is preliminary data.</text>
</comment>
<organism evidence="3 4">
    <name type="scientific">Iris pallida</name>
    <name type="common">Sweet iris</name>
    <dbReference type="NCBI Taxonomy" id="29817"/>
    <lineage>
        <taxon>Eukaryota</taxon>
        <taxon>Viridiplantae</taxon>
        <taxon>Streptophyta</taxon>
        <taxon>Embryophyta</taxon>
        <taxon>Tracheophyta</taxon>
        <taxon>Spermatophyta</taxon>
        <taxon>Magnoliopsida</taxon>
        <taxon>Liliopsida</taxon>
        <taxon>Asparagales</taxon>
        <taxon>Iridaceae</taxon>
        <taxon>Iridoideae</taxon>
        <taxon>Irideae</taxon>
        <taxon>Iris</taxon>
    </lineage>
</organism>
<reference evidence="3" key="2">
    <citation type="submission" date="2023-04" db="EMBL/GenBank/DDBJ databases">
        <authorList>
            <person name="Bruccoleri R.E."/>
            <person name="Oakeley E.J."/>
            <person name="Faust A.-M."/>
            <person name="Dessus-Babus S."/>
            <person name="Altorfer M."/>
            <person name="Burckhardt D."/>
            <person name="Oertli M."/>
            <person name="Naumann U."/>
            <person name="Petersen F."/>
            <person name="Wong J."/>
        </authorList>
    </citation>
    <scope>NUCLEOTIDE SEQUENCE</scope>
    <source>
        <strain evidence="3">GSM-AAB239-AS_SAM_17_03QT</strain>
        <tissue evidence="3">Leaf</tissue>
    </source>
</reference>
<dbReference type="Gene3D" id="4.10.60.10">
    <property type="entry name" value="Zinc finger, CCHC-type"/>
    <property type="match status" value="1"/>
</dbReference>
<gene>
    <name evidence="3" type="ORF">M6B38_136185</name>
</gene>
<name>A0AAX6FEP9_IRIPA</name>
<dbReference type="GO" id="GO:0003677">
    <property type="term" value="F:DNA binding"/>
    <property type="evidence" value="ECO:0007669"/>
    <property type="project" value="UniProtKB-KW"/>
</dbReference>
<dbReference type="AlphaFoldDB" id="A0AAX6FEP9"/>
<accession>A0AAX6FEP9</accession>
<proteinExistence type="predicted"/>
<reference evidence="3" key="1">
    <citation type="journal article" date="2023" name="GigaByte">
        <title>Genome assembly of the bearded iris, Iris pallida Lam.</title>
        <authorList>
            <person name="Bruccoleri R.E."/>
            <person name="Oakeley E.J."/>
            <person name="Faust A.M.E."/>
            <person name="Altorfer M."/>
            <person name="Dessus-Babus S."/>
            <person name="Burckhardt D."/>
            <person name="Oertli M."/>
            <person name="Naumann U."/>
            <person name="Petersen F."/>
            <person name="Wong J."/>
        </authorList>
    </citation>
    <scope>NUCLEOTIDE SEQUENCE</scope>
    <source>
        <strain evidence="3">GSM-AAB239-AS_SAM_17_03QT</strain>
    </source>
</reference>
<dbReference type="GO" id="GO:0008270">
    <property type="term" value="F:zinc ion binding"/>
    <property type="evidence" value="ECO:0007669"/>
    <property type="project" value="UniProtKB-KW"/>
</dbReference>
<dbReference type="InterPro" id="IPR001878">
    <property type="entry name" value="Znf_CCHC"/>
</dbReference>
<dbReference type="EMBL" id="JANAVB010029418">
    <property type="protein sequence ID" value="KAJ6814960.1"/>
    <property type="molecule type" value="Genomic_DNA"/>
</dbReference>
<sequence>MADFGSKDKCQICSMNTHLADECAYLSSPCKIGGCKGIRYVSKSRTEGNPGRKFLKCPICSDFQWLDVALLCSSSGISSSTTEREGCFTCGELGHWRRNCPWRETICPNPNCGGRRVILMSKRSHSKGRRFLQCTKCNNAFQWLNEATSSDSNSEIPVQIVLNTTLEELCRKFGKNIGI</sequence>
<protein>
    <submittedName>
        <fullName evidence="3">DNA-binding protein HEXBP</fullName>
    </submittedName>
</protein>
<dbReference type="Pfam" id="PF00098">
    <property type="entry name" value="zf-CCHC"/>
    <property type="match status" value="1"/>
</dbReference>